<evidence type="ECO:0008006" key="4">
    <source>
        <dbReference type="Google" id="ProtNLM"/>
    </source>
</evidence>
<protein>
    <recommendedName>
        <fullName evidence="4">Phage protein</fullName>
    </recommendedName>
</protein>
<accession>A0ABR5AZ20</accession>
<feature type="coiled-coil region" evidence="1">
    <location>
        <begin position="68"/>
        <end position="95"/>
    </location>
</feature>
<keyword evidence="3" id="KW-1185">Reference proteome</keyword>
<keyword evidence="1" id="KW-0175">Coiled coil</keyword>
<reference evidence="2 3" key="1">
    <citation type="submission" date="2015-01" db="EMBL/GenBank/DDBJ databases">
        <title>Genome Assembly of Bacillus badius MTCC 1458.</title>
        <authorList>
            <person name="Verma A."/>
            <person name="Khatri I."/>
            <person name="Mual P."/>
            <person name="Subramanian S."/>
            <person name="Krishnamurthi S."/>
        </authorList>
    </citation>
    <scope>NUCLEOTIDE SEQUENCE [LARGE SCALE GENOMIC DNA]</scope>
    <source>
        <strain evidence="2 3">MTCC 1458</strain>
    </source>
</reference>
<evidence type="ECO:0000313" key="2">
    <source>
        <dbReference type="EMBL" id="KIL79606.1"/>
    </source>
</evidence>
<gene>
    <name evidence="2" type="ORF">SD77_2060</name>
</gene>
<dbReference type="Proteomes" id="UP000031982">
    <property type="component" value="Unassembled WGS sequence"/>
</dbReference>
<organism evidence="2 3">
    <name type="scientific">Bacillus badius</name>
    <dbReference type="NCBI Taxonomy" id="1455"/>
    <lineage>
        <taxon>Bacteria</taxon>
        <taxon>Bacillati</taxon>
        <taxon>Bacillota</taxon>
        <taxon>Bacilli</taxon>
        <taxon>Bacillales</taxon>
        <taxon>Bacillaceae</taxon>
        <taxon>Pseudobacillus</taxon>
    </lineage>
</organism>
<evidence type="ECO:0000256" key="1">
    <source>
        <dbReference type="SAM" id="Coils"/>
    </source>
</evidence>
<comment type="caution">
    <text evidence="2">The sequence shown here is derived from an EMBL/GenBank/DDBJ whole genome shotgun (WGS) entry which is preliminary data.</text>
</comment>
<proteinExistence type="predicted"/>
<sequence>MVYLEYHLETKQVVEIHQNEPVTVGGYDFGKSDDFEVGDEFEQTIWVNRVDEIKNVTSHSAIRNNPNAKRLLQENAKLKAENEVLTESLIDLKTQYMSVPCQYHQDYSVKIDKVLEGVETDGTV</sequence>
<name>A0ABR5AZ20_BACBA</name>
<dbReference type="EMBL" id="JXLP01000002">
    <property type="protein sequence ID" value="KIL79606.1"/>
    <property type="molecule type" value="Genomic_DNA"/>
</dbReference>
<dbReference type="RefSeq" id="WP_041113258.1">
    <property type="nucleotide sequence ID" value="NZ_JARTHD010000016.1"/>
</dbReference>
<evidence type="ECO:0000313" key="3">
    <source>
        <dbReference type="Proteomes" id="UP000031982"/>
    </source>
</evidence>